<keyword evidence="3" id="KW-1185">Reference proteome</keyword>
<dbReference type="PANTHER" id="PTHR35831">
    <property type="entry name" value="OS01G0642200 PROTEIN"/>
    <property type="match status" value="1"/>
</dbReference>
<accession>A0AAW0L747</accession>
<comment type="caution">
    <text evidence="2">The sequence shown here is derived from an EMBL/GenBank/DDBJ whole genome shotgun (WGS) entry which is preliminary data.</text>
</comment>
<feature type="region of interest" description="Disordered" evidence="1">
    <location>
        <begin position="1"/>
        <end position="62"/>
    </location>
</feature>
<evidence type="ECO:0000313" key="3">
    <source>
        <dbReference type="Proteomes" id="UP000237347"/>
    </source>
</evidence>
<evidence type="ECO:0000256" key="1">
    <source>
        <dbReference type="SAM" id="MobiDB-lite"/>
    </source>
</evidence>
<dbReference type="Proteomes" id="UP000237347">
    <property type="component" value="Unassembled WGS sequence"/>
</dbReference>
<dbReference type="AlphaFoldDB" id="A0AAW0L747"/>
<dbReference type="EMBL" id="PKMF04000144">
    <property type="protein sequence ID" value="KAK7847222.1"/>
    <property type="molecule type" value="Genomic_DNA"/>
</dbReference>
<name>A0AAW0L747_QUESU</name>
<evidence type="ECO:0000313" key="2">
    <source>
        <dbReference type="EMBL" id="KAK7847222.1"/>
    </source>
</evidence>
<reference evidence="2 3" key="1">
    <citation type="journal article" date="2018" name="Sci. Data">
        <title>The draft genome sequence of cork oak.</title>
        <authorList>
            <person name="Ramos A.M."/>
            <person name="Usie A."/>
            <person name="Barbosa P."/>
            <person name="Barros P.M."/>
            <person name="Capote T."/>
            <person name="Chaves I."/>
            <person name="Simoes F."/>
            <person name="Abreu I."/>
            <person name="Carrasquinho I."/>
            <person name="Faro C."/>
            <person name="Guimaraes J.B."/>
            <person name="Mendonca D."/>
            <person name="Nobrega F."/>
            <person name="Rodrigues L."/>
            <person name="Saibo N.J.M."/>
            <person name="Varela M.C."/>
            <person name="Egas C."/>
            <person name="Matos J."/>
            <person name="Miguel C.M."/>
            <person name="Oliveira M.M."/>
            <person name="Ricardo C.P."/>
            <person name="Goncalves S."/>
        </authorList>
    </citation>
    <scope>NUCLEOTIDE SEQUENCE [LARGE SCALE GENOMIC DNA]</scope>
    <source>
        <strain evidence="3">cv. HL8</strain>
    </source>
</reference>
<protein>
    <submittedName>
        <fullName evidence="2">Uncharacterized protein</fullName>
    </submittedName>
</protein>
<dbReference type="PANTHER" id="PTHR35831:SF1">
    <property type="match status" value="1"/>
</dbReference>
<sequence>MASVKAEKSAGTQLFGQVKKEPAKSTDNAAKAPASKSGAKKAAQKPQEPKKKGKGGKSASKH</sequence>
<proteinExistence type="predicted"/>
<gene>
    <name evidence="2" type="ORF">CFP56_006951</name>
</gene>
<organism evidence="2 3">
    <name type="scientific">Quercus suber</name>
    <name type="common">Cork oak</name>
    <dbReference type="NCBI Taxonomy" id="58331"/>
    <lineage>
        <taxon>Eukaryota</taxon>
        <taxon>Viridiplantae</taxon>
        <taxon>Streptophyta</taxon>
        <taxon>Embryophyta</taxon>
        <taxon>Tracheophyta</taxon>
        <taxon>Spermatophyta</taxon>
        <taxon>Magnoliopsida</taxon>
        <taxon>eudicotyledons</taxon>
        <taxon>Gunneridae</taxon>
        <taxon>Pentapetalae</taxon>
        <taxon>rosids</taxon>
        <taxon>fabids</taxon>
        <taxon>Fagales</taxon>
        <taxon>Fagaceae</taxon>
        <taxon>Quercus</taxon>
    </lineage>
</organism>
<feature type="compositionally biased region" description="Basic residues" evidence="1">
    <location>
        <begin position="51"/>
        <end position="62"/>
    </location>
</feature>